<reference evidence="1" key="2">
    <citation type="submission" date="2022-01" db="EMBL/GenBank/DDBJ databases">
        <authorList>
            <person name="Yamashiro T."/>
            <person name="Shiraishi A."/>
            <person name="Satake H."/>
            <person name="Nakayama K."/>
        </authorList>
    </citation>
    <scope>NUCLEOTIDE SEQUENCE</scope>
</reference>
<evidence type="ECO:0000313" key="1">
    <source>
        <dbReference type="EMBL" id="GJT39581.1"/>
    </source>
</evidence>
<keyword evidence="2" id="KW-1185">Reference proteome</keyword>
<evidence type="ECO:0000313" key="2">
    <source>
        <dbReference type="Proteomes" id="UP001151760"/>
    </source>
</evidence>
<accession>A0ABQ5DK36</accession>
<proteinExistence type="predicted"/>
<protein>
    <submittedName>
        <fullName evidence="1">Uncharacterized protein</fullName>
    </submittedName>
</protein>
<gene>
    <name evidence="1" type="ORF">Tco_0939446</name>
</gene>
<reference evidence="1" key="1">
    <citation type="journal article" date="2022" name="Int. J. Mol. Sci.">
        <title>Draft Genome of Tanacetum Coccineum: Genomic Comparison of Closely Related Tanacetum-Family Plants.</title>
        <authorList>
            <person name="Yamashiro T."/>
            <person name="Shiraishi A."/>
            <person name="Nakayama K."/>
            <person name="Satake H."/>
        </authorList>
    </citation>
    <scope>NUCLEOTIDE SEQUENCE</scope>
</reference>
<organism evidence="1 2">
    <name type="scientific">Tanacetum coccineum</name>
    <dbReference type="NCBI Taxonomy" id="301880"/>
    <lineage>
        <taxon>Eukaryota</taxon>
        <taxon>Viridiplantae</taxon>
        <taxon>Streptophyta</taxon>
        <taxon>Embryophyta</taxon>
        <taxon>Tracheophyta</taxon>
        <taxon>Spermatophyta</taxon>
        <taxon>Magnoliopsida</taxon>
        <taxon>eudicotyledons</taxon>
        <taxon>Gunneridae</taxon>
        <taxon>Pentapetalae</taxon>
        <taxon>asterids</taxon>
        <taxon>campanulids</taxon>
        <taxon>Asterales</taxon>
        <taxon>Asteraceae</taxon>
        <taxon>Asteroideae</taxon>
        <taxon>Anthemideae</taxon>
        <taxon>Anthemidinae</taxon>
        <taxon>Tanacetum</taxon>
    </lineage>
</organism>
<sequence>MWGVGFSYGDGFGGLWTANGNGGNARGGALSFGGKLMGKIYSTSKQGDLIDFGVTVSKSLCTLDIWALYIKSSQCGMQEIFESTGKYRDGLQIANMDKMTVSLSV</sequence>
<name>A0ABQ5DK36_9ASTR</name>
<dbReference type="EMBL" id="BQNB010015399">
    <property type="protein sequence ID" value="GJT39581.1"/>
    <property type="molecule type" value="Genomic_DNA"/>
</dbReference>
<dbReference type="Proteomes" id="UP001151760">
    <property type="component" value="Unassembled WGS sequence"/>
</dbReference>
<comment type="caution">
    <text evidence="1">The sequence shown here is derived from an EMBL/GenBank/DDBJ whole genome shotgun (WGS) entry which is preliminary data.</text>
</comment>